<dbReference type="PANTHER" id="PTHR30270:SF0">
    <property type="entry name" value="THIAMINE-MONOPHOSPHATE KINASE"/>
    <property type="match status" value="1"/>
</dbReference>
<feature type="binding site" evidence="1">
    <location>
        <position position="76"/>
    </location>
    <ligand>
        <name>Mg(2+)</name>
        <dbReference type="ChEBI" id="CHEBI:18420"/>
        <label>2</label>
    </ligand>
</feature>
<dbReference type="PANTHER" id="PTHR30270">
    <property type="entry name" value="THIAMINE-MONOPHOSPHATE KINASE"/>
    <property type="match status" value="1"/>
</dbReference>
<reference evidence="4 5" key="1">
    <citation type="submission" date="2024-09" db="EMBL/GenBank/DDBJ databases">
        <authorList>
            <person name="Sun Q."/>
            <person name="Mori K."/>
        </authorList>
    </citation>
    <scope>NUCLEOTIDE SEQUENCE [LARGE SCALE GENOMIC DNA]</scope>
    <source>
        <strain evidence="4 5">CCM 7228</strain>
    </source>
</reference>
<evidence type="ECO:0000256" key="1">
    <source>
        <dbReference type="HAMAP-Rule" id="MF_02128"/>
    </source>
</evidence>
<feature type="binding site" evidence="1">
    <location>
        <position position="124"/>
    </location>
    <ligand>
        <name>Mg(2+)</name>
        <dbReference type="ChEBI" id="CHEBI:18420"/>
        <label>1</label>
    </ligand>
</feature>
<feature type="binding site" evidence="1">
    <location>
        <position position="323"/>
    </location>
    <ligand>
        <name>substrate</name>
    </ligand>
</feature>
<sequence length="328" mass="36334">MRIHDEFDFIQKIKPQSHIHREIVTGIGDDAAVFSPEHEMNQVICVDTMVEEVHFLKNLSTPFEIGYKALAVNISDIAAMGGFPTYFLVSIAIPPNWNEQELLGIYEGMKELASQFKIDLIGGDTVSSKNQLVLTVTVMGEVEKKKHCLRSDARAGDVVFVTGTIGDSAAGLSILLNKSTASSDEVKLFLTSRHKKPKPQVKAGRVISKLERASLNDISDGLASELNEIAEASTKSITIYEELLPLSPELLSLNSEERFNWALYGGEDFELVGTTSIESFKRLSRQLESELIKITKIGQVTDGPASVHLVRQNETIKLEKSGYNHFKR</sequence>
<dbReference type="Gene3D" id="3.90.650.10">
    <property type="entry name" value="PurM-like C-terminal domain"/>
    <property type="match status" value="1"/>
</dbReference>
<dbReference type="HAMAP" id="MF_02128">
    <property type="entry name" value="TMP_kinase"/>
    <property type="match status" value="1"/>
</dbReference>
<dbReference type="SUPFAM" id="SSF56042">
    <property type="entry name" value="PurM C-terminal domain-like"/>
    <property type="match status" value="1"/>
</dbReference>
<keyword evidence="1 4" id="KW-0418">Kinase</keyword>
<dbReference type="GO" id="GO:0009030">
    <property type="term" value="F:thiamine-phosphate kinase activity"/>
    <property type="evidence" value="ECO:0007669"/>
    <property type="project" value="UniProtKB-EC"/>
</dbReference>
<comment type="catalytic activity">
    <reaction evidence="1">
        <text>thiamine phosphate + ATP = thiamine diphosphate + ADP</text>
        <dbReference type="Rhea" id="RHEA:15913"/>
        <dbReference type="ChEBI" id="CHEBI:30616"/>
        <dbReference type="ChEBI" id="CHEBI:37575"/>
        <dbReference type="ChEBI" id="CHEBI:58937"/>
        <dbReference type="ChEBI" id="CHEBI:456216"/>
        <dbReference type="EC" id="2.7.4.16"/>
    </reaction>
</comment>
<name>A0ABV6GLF1_9BACI</name>
<dbReference type="InterPro" id="IPR006283">
    <property type="entry name" value="ThiL-like"/>
</dbReference>
<feature type="domain" description="PurM-like C-terminal" evidence="3">
    <location>
        <begin position="154"/>
        <end position="306"/>
    </location>
</feature>
<dbReference type="Gene3D" id="3.30.1330.10">
    <property type="entry name" value="PurM-like, N-terminal domain"/>
    <property type="match status" value="1"/>
</dbReference>
<keyword evidence="1" id="KW-0784">Thiamine biosynthesis</keyword>
<dbReference type="InterPro" id="IPR016188">
    <property type="entry name" value="PurM-like_N"/>
</dbReference>
<comment type="pathway">
    <text evidence="1">Cofactor biosynthesis; thiamine diphosphate biosynthesis; thiamine diphosphate from thiamine phosphate: step 1/1.</text>
</comment>
<feature type="domain" description="PurM-like N-terminal" evidence="2">
    <location>
        <begin position="28"/>
        <end position="142"/>
    </location>
</feature>
<comment type="caution">
    <text evidence="4">The sequence shown here is derived from an EMBL/GenBank/DDBJ whole genome shotgun (WGS) entry which is preliminary data.</text>
</comment>
<evidence type="ECO:0000259" key="2">
    <source>
        <dbReference type="Pfam" id="PF00586"/>
    </source>
</evidence>
<keyword evidence="1" id="KW-0067">ATP-binding</keyword>
<feature type="binding site" evidence="1">
    <location>
        <begin position="123"/>
        <end position="124"/>
    </location>
    <ligand>
        <name>ATP</name>
        <dbReference type="ChEBI" id="CHEBI:30616"/>
    </ligand>
</feature>
<dbReference type="InterPro" id="IPR036921">
    <property type="entry name" value="PurM-like_N_sf"/>
</dbReference>
<feature type="binding site" evidence="1">
    <location>
        <position position="150"/>
    </location>
    <ligand>
        <name>ATP</name>
        <dbReference type="ChEBI" id="CHEBI:30616"/>
    </ligand>
</feature>
<feature type="binding site" evidence="1">
    <location>
        <position position="267"/>
    </location>
    <ligand>
        <name>substrate</name>
    </ligand>
</feature>
<feature type="binding site" evidence="1">
    <location>
        <position position="47"/>
    </location>
    <ligand>
        <name>Mg(2+)</name>
        <dbReference type="ChEBI" id="CHEBI:18420"/>
        <label>2</label>
    </ligand>
</feature>
<feature type="binding site" evidence="1">
    <location>
        <position position="47"/>
    </location>
    <ligand>
        <name>Mg(2+)</name>
        <dbReference type="ChEBI" id="CHEBI:18420"/>
        <label>1</label>
    </ligand>
</feature>
<keyword evidence="1" id="KW-0460">Magnesium</keyword>
<evidence type="ECO:0000313" key="5">
    <source>
        <dbReference type="Proteomes" id="UP001589854"/>
    </source>
</evidence>
<evidence type="ECO:0000259" key="3">
    <source>
        <dbReference type="Pfam" id="PF02769"/>
    </source>
</evidence>
<feature type="binding site" evidence="1">
    <location>
        <position position="106"/>
    </location>
    <ligand>
        <name>ATP</name>
        <dbReference type="ChEBI" id="CHEBI:30616"/>
    </ligand>
</feature>
<keyword evidence="1 4" id="KW-0808">Transferase</keyword>
<keyword evidence="1" id="KW-0479">Metal-binding</keyword>
<dbReference type="NCBIfam" id="TIGR01379">
    <property type="entry name" value="thiL"/>
    <property type="match status" value="1"/>
</dbReference>
<feature type="binding site" evidence="1">
    <location>
        <position position="76"/>
    </location>
    <ligand>
        <name>Mg(2+)</name>
        <dbReference type="ChEBI" id="CHEBI:18420"/>
        <label>3</label>
    </ligand>
</feature>
<keyword evidence="1" id="KW-0547">Nucleotide-binding</keyword>
<protein>
    <recommendedName>
        <fullName evidence="1">Thiamine-monophosphate kinase</fullName>
        <shortName evidence="1">TMP kinase</shortName>
        <shortName evidence="1">Thiamine-phosphate kinase</shortName>
        <ecNumber evidence="1">2.7.4.16</ecNumber>
    </recommendedName>
</protein>
<dbReference type="InterPro" id="IPR010918">
    <property type="entry name" value="PurM-like_C_dom"/>
</dbReference>
<feature type="binding site" evidence="1">
    <location>
        <position position="30"/>
    </location>
    <ligand>
        <name>Mg(2+)</name>
        <dbReference type="ChEBI" id="CHEBI:18420"/>
        <label>3</label>
    </ligand>
</feature>
<feature type="binding site" evidence="1">
    <location>
        <position position="217"/>
    </location>
    <ligand>
        <name>Mg(2+)</name>
        <dbReference type="ChEBI" id="CHEBI:18420"/>
        <label>3</label>
    </ligand>
</feature>
<dbReference type="InterPro" id="IPR036676">
    <property type="entry name" value="PurM-like_C_sf"/>
</dbReference>
<feature type="binding site" evidence="1">
    <location>
        <position position="219"/>
    </location>
    <ligand>
        <name>ATP</name>
        <dbReference type="ChEBI" id="CHEBI:30616"/>
    </ligand>
</feature>
<comment type="function">
    <text evidence="1">Catalyzes the ATP-dependent phosphorylation of thiamine-monophosphate (TMP) to form thiamine-pyrophosphate (TPP), the active form of vitamin B1.</text>
</comment>
<feature type="binding site" evidence="1">
    <location>
        <position position="54"/>
    </location>
    <ligand>
        <name>substrate</name>
    </ligand>
</feature>
<dbReference type="RefSeq" id="WP_378938852.1">
    <property type="nucleotide sequence ID" value="NZ_JBHLVO010000038.1"/>
</dbReference>
<dbReference type="Pfam" id="PF00586">
    <property type="entry name" value="AIRS"/>
    <property type="match status" value="1"/>
</dbReference>
<comment type="caution">
    <text evidence="1">Lacks conserved residue(s) required for the propagation of feature annotation.</text>
</comment>
<feature type="binding site" evidence="1">
    <location>
        <position position="220"/>
    </location>
    <ligand>
        <name>Mg(2+)</name>
        <dbReference type="ChEBI" id="CHEBI:18420"/>
        <label>5</label>
    </ligand>
</feature>
<comment type="miscellaneous">
    <text evidence="1">Reaction mechanism of ThiL seems to utilize a direct, inline transfer of the gamma-phosphate of ATP to TMP rather than a phosphorylated enzyme intermediate.</text>
</comment>
<keyword evidence="5" id="KW-1185">Reference proteome</keyword>
<proteinExistence type="inferred from homology"/>
<feature type="binding site" evidence="1">
    <location>
        <position position="76"/>
    </location>
    <ligand>
        <name>Mg(2+)</name>
        <dbReference type="ChEBI" id="CHEBI:18420"/>
        <label>4</label>
    </ligand>
</feature>
<dbReference type="EC" id="2.7.4.16" evidence="1"/>
<dbReference type="SUPFAM" id="SSF55326">
    <property type="entry name" value="PurM N-terminal domain-like"/>
    <property type="match status" value="1"/>
</dbReference>
<feature type="binding site" evidence="1">
    <location>
        <position position="30"/>
    </location>
    <ligand>
        <name>Mg(2+)</name>
        <dbReference type="ChEBI" id="CHEBI:18420"/>
        <label>4</label>
    </ligand>
</feature>
<comment type="similarity">
    <text evidence="1">Belongs to the thiamine-monophosphate kinase family.</text>
</comment>
<organism evidence="4 5">
    <name type="scientific">Metabacillus herbersteinensis</name>
    <dbReference type="NCBI Taxonomy" id="283816"/>
    <lineage>
        <taxon>Bacteria</taxon>
        <taxon>Bacillati</taxon>
        <taxon>Bacillota</taxon>
        <taxon>Bacilli</taxon>
        <taxon>Bacillales</taxon>
        <taxon>Bacillaceae</taxon>
        <taxon>Metabacillus</taxon>
    </lineage>
</organism>
<dbReference type="CDD" id="cd02194">
    <property type="entry name" value="ThiL"/>
    <property type="match status" value="1"/>
</dbReference>
<dbReference type="Pfam" id="PF02769">
    <property type="entry name" value="AIRS_C"/>
    <property type="match status" value="1"/>
</dbReference>
<dbReference type="EMBL" id="JBHLVO010000038">
    <property type="protein sequence ID" value="MFC0274520.1"/>
    <property type="molecule type" value="Genomic_DNA"/>
</dbReference>
<dbReference type="PIRSF" id="PIRSF005303">
    <property type="entry name" value="Thiam_monoph_kin"/>
    <property type="match status" value="1"/>
</dbReference>
<accession>A0ABV6GLF1</accession>
<gene>
    <name evidence="1 4" type="primary">thiL</name>
    <name evidence="4" type="ORF">ACFFIX_24630</name>
</gene>
<evidence type="ECO:0000313" key="4">
    <source>
        <dbReference type="EMBL" id="MFC0274520.1"/>
    </source>
</evidence>
<dbReference type="Proteomes" id="UP001589854">
    <property type="component" value="Unassembled WGS sequence"/>
</dbReference>